<dbReference type="EMBL" id="JABCMA010000774">
    <property type="protein sequence ID" value="NMR77477.1"/>
    <property type="molecule type" value="Genomic_DNA"/>
</dbReference>
<feature type="transmembrane region" description="Helical" evidence="2">
    <location>
        <begin position="65"/>
        <end position="86"/>
    </location>
</feature>
<dbReference type="AlphaFoldDB" id="A0A7Y0N1Y4"/>
<keyword evidence="3" id="KW-0808">Transferase</keyword>
<evidence type="ECO:0000256" key="2">
    <source>
        <dbReference type="SAM" id="Phobius"/>
    </source>
</evidence>
<dbReference type="GO" id="GO:0004674">
    <property type="term" value="F:protein serine/threonine kinase activity"/>
    <property type="evidence" value="ECO:0007669"/>
    <property type="project" value="UniProtKB-KW"/>
</dbReference>
<evidence type="ECO:0000313" key="4">
    <source>
        <dbReference type="Proteomes" id="UP000565155"/>
    </source>
</evidence>
<keyword evidence="3" id="KW-0418">Kinase</keyword>
<dbReference type="Proteomes" id="UP000565155">
    <property type="component" value="Unassembled WGS sequence"/>
</dbReference>
<keyword evidence="1" id="KW-0175">Coiled coil</keyword>
<sequence length="167" mass="18501">YELLSCKHPYSRTPVNEALKKNIKVSKPANMPIAKWPIFSKIFSTGTIPADFNAKTVKRRLNKQYWPLATGVAASLLFVAGLGLIYNQQQVAISDLEAKLSQQNEVIQNAELLLSTSPEHSRSLIDGDASLHPLIKAGLLRLHKPYLLGQFESEIDDVLNSDATSYP</sequence>
<gene>
    <name evidence="3" type="ORF">HKB35_28265</name>
</gene>
<keyword evidence="2" id="KW-0812">Transmembrane</keyword>
<keyword evidence="2" id="KW-0472">Membrane</keyword>
<accession>A0A7Y0N1Y4</accession>
<name>A0A7Y0N1Y4_VIBAL</name>
<protein>
    <submittedName>
        <fullName evidence="3">Serine/threonine protein kinase</fullName>
    </submittedName>
</protein>
<evidence type="ECO:0000256" key="1">
    <source>
        <dbReference type="SAM" id="Coils"/>
    </source>
</evidence>
<keyword evidence="3" id="KW-0723">Serine/threonine-protein kinase</keyword>
<reference evidence="3 4" key="1">
    <citation type="submission" date="2020-04" db="EMBL/GenBank/DDBJ databases">
        <title>Whole-genome sequencing of Vibrio spp. from China reveals different genetic environments of blaCTX-M-14 among diverse lineages.</title>
        <authorList>
            <person name="Zheng Z."/>
            <person name="Ye L."/>
            <person name="Chen S."/>
        </authorList>
    </citation>
    <scope>NUCLEOTIDE SEQUENCE [LARGE SCALE GENOMIC DNA]</scope>
    <source>
        <strain evidence="3 4">Vb1636</strain>
    </source>
</reference>
<comment type="caution">
    <text evidence="3">The sequence shown here is derived from an EMBL/GenBank/DDBJ whole genome shotgun (WGS) entry which is preliminary data.</text>
</comment>
<feature type="non-terminal residue" evidence="3">
    <location>
        <position position="1"/>
    </location>
</feature>
<evidence type="ECO:0000313" key="3">
    <source>
        <dbReference type="EMBL" id="NMR77477.1"/>
    </source>
</evidence>
<feature type="non-terminal residue" evidence="3">
    <location>
        <position position="167"/>
    </location>
</feature>
<organism evidence="3 4">
    <name type="scientific">Vibrio alginolyticus</name>
    <dbReference type="NCBI Taxonomy" id="663"/>
    <lineage>
        <taxon>Bacteria</taxon>
        <taxon>Pseudomonadati</taxon>
        <taxon>Pseudomonadota</taxon>
        <taxon>Gammaproteobacteria</taxon>
        <taxon>Vibrionales</taxon>
        <taxon>Vibrionaceae</taxon>
        <taxon>Vibrio</taxon>
    </lineage>
</organism>
<feature type="coiled-coil region" evidence="1">
    <location>
        <begin position="86"/>
        <end position="113"/>
    </location>
</feature>
<proteinExistence type="predicted"/>
<keyword evidence="2" id="KW-1133">Transmembrane helix</keyword>